<accession>A0A2J6TTP2</accession>
<organism evidence="1 2">
    <name type="scientific">Hyaloscypha bicolor E</name>
    <dbReference type="NCBI Taxonomy" id="1095630"/>
    <lineage>
        <taxon>Eukaryota</taxon>
        <taxon>Fungi</taxon>
        <taxon>Dikarya</taxon>
        <taxon>Ascomycota</taxon>
        <taxon>Pezizomycotina</taxon>
        <taxon>Leotiomycetes</taxon>
        <taxon>Helotiales</taxon>
        <taxon>Hyaloscyphaceae</taxon>
        <taxon>Hyaloscypha</taxon>
        <taxon>Hyaloscypha bicolor</taxon>
    </lineage>
</organism>
<dbReference type="AlphaFoldDB" id="A0A2J6TTP2"/>
<dbReference type="InParanoid" id="A0A2J6TTP2"/>
<gene>
    <name evidence="1" type="ORF">K444DRAFT_698089</name>
</gene>
<proteinExistence type="predicted"/>
<keyword evidence="2" id="KW-1185">Reference proteome</keyword>
<name>A0A2J6TTP2_9HELO</name>
<dbReference type="STRING" id="1095630.A0A2J6TTP2"/>
<dbReference type="OrthoDB" id="5244524at2759"/>
<sequence>MAAPGRKFSFNRLITNMIPNMANDSKNDVDLSPAQADQLLAYQCASKYPRYLSGKAFYVAGITGSDSLSQKVHKALVKHKIILPVPEAGQAATETLTVNTGGVTKNFASQMAMISVHAQRKLVGLLFFWEEECMRWKLLDQEEREIVDALKVNEGNQDLECALEAVRMKMKMLPSKRGEATANVVRGAGHELPSYSTWSTSFDGERSYNSDRLCLACETILRQKVWQYSDYLESKYQTHVSPILHILNFCQDGRKLQHLEATTSTLCWIADETDTEVGMDFFLALRKSRAEKPTVFSLTEDDHGDDHTLFDVKSMIDDVGGHYRRCEGQMKRREGN</sequence>
<dbReference type="RefSeq" id="XP_024743303.1">
    <property type="nucleotide sequence ID" value="XM_024887947.1"/>
</dbReference>
<reference evidence="1 2" key="1">
    <citation type="submission" date="2016-04" db="EMBL/GenBank/DDBJ databases">
        <title>A degradative enzymes factory behind the ericoid mycorrhizal symbiosis.</title>
        <authorList>
            <consortium name="DOE Joint Genome Institute"/>
            <person name="Martino E."/>
            <person name="Morin E."/>
            <person name="Grelet G."/>
            <person name="Kuo A."/>
            <person name="Kohler A."/>
            <person name="Daghino S."/>
            <person name="Barry K."/>
            <person name="Choi C."/>
            <person name="Cichocki N."/>
            <person name="Clum A."/>
            <person name="Copeland A."/>
            <person name="Hainaut M."/>
            <person name="Haridas S."/>
            <person name="Labutti K."/>
            <person name="Lindquist E."/>
            <person name="Lipzen A."/>
            <person name="Khouja H.-R."/>
            <person name="Murat C."/>
            <person name="Ohm R."/>
            <person name="Olson A."/>
            <person name="Spatafora J."/>
            <person name="Veneault-Fourrey C."/>
            <person name="Henrissat B."/>
            <person name="Grigoriev I."/>
            <person name="Martin F."/>
            <person name="Perotto S."/>
        </authorList>
    </citation>
    <scope>NUCLEOTIDE SEQUENCE [LARGE SCALE GENOMIC DNA]</scope>
    <source>
        <strain evidence="1 2">E</strain>
    </source>
</reference>
<evidence type="ECO:0000313" key="2">
    <source>
        <dbReference type="Proteomes" id="UP000235371"/>
    </source>
</evidence>
<dbReference type="Proteomes" id="UP000235371">
    <property type="component" value="Unassembled WGS sequence"/>
</dbReference>
<protein>
    <submittedName>
        <fullName evidence="1">Uncharacterized protein</fullName>
    </submittedName>
</protein>
<dbReference type="GeneID" id="36596023"/>
<dbReference type="EMBL" id="KZ613743">
    <property type="protein sequence ID" value="PMD66399.1"/>
    <property type="molecule type" value="Genomic_DNA"/>
</dbReference>
<evidence type="ECO:0000313" key="1">
    <source>
        <dbReference type="EMBL" id="PMD66399.1"/>
    </source>
</evidence>